<keyword evidence="1 6" id="KW-0963">Cytoplasm</keyword>
<comment type="subcellular location">
    <subcellularLocation>
        <location evidence="6">Cytoplasm</location>
    </subcellularLocation>
</comment>
<feature type="binding site" evidence="6">
    <location>
        <position position="136"/>
    </location>
    <ligand>
        <name>S-adenosyl-L-methionine</name>
        <dbReference type="ChEBI" id="CHEBI:59789"/>
    </ligand>
</feature>
<feature type="binding site" evidence="6">
    <location>
        <position position="68"/>
    </location>
    <ligand>
        <name>S-adenosyl-L-methionine</name>
        <dbReference type="ChEBI" id="CHEBI:59789"/>
    </ligand>
</feature>
<comment type="catalytic activity">
    <reaction evidence="6">
        <text>guanosine(527) in 16S rRNA + S-adenosyl-L-methionine = N(7)-methylguanosine(527) in 16S rRNA + S-adenosyl-L-homocysteine</text>
        <dbReference type="Rhea" id="RHEA:42732"/>
        <dbReference type="Rhea" id="RHEA-COMP:10209"/>
        <dbReference type="Rhea" id="RHEA-COMP:10210"/>
        <dbReference type="ChEBI" id="CHEBI:57856"/>
        <dbReference type="ChEBI" id="CHEBI:59789"/>
        <dbReference type="ChEBI" id="CHEBI:74269"/>
        <dbReference type="ChEBI" id="CHEBI:74480"/>
        <dbReference type="EC" id="2.1.1.170"/>
    </reaction>
</comment>
<name>A0ABZ2TJK9_9RHOB</name>
<dbReference type="InterPro" id="IPR003682">
    <property type="entry name" value="rRNA_ssu_MeTfrase_G"/>
</dbReference>
<feature type="binding site" evidence="6">
    <location>
        <begin position="122"/>
        <end position="123"/>
    </location>
    <ligand>
        <name>S-adenosyl-L-methionine</name>
        <dbReference type="ChEBI" id="CHEBI:59789"/>
    </ligand>
</feature>
<evidence type="ECO:0000256" key="1">
    <source>
        <dbReference type="ARBA" id="ARBA00022490"/>
    </source>
</evidence>
<dbReference type="Pfam" id="PF02527">
    <property type="entry name" value="GidB"/>
    <property type="match status" value="1"/>
</dbReference>
<dbReference type="PANTHER" id="PTHR31760">
    <property type="entry name" value="S-ADENOSYL-L-METHIONINE-DEPENDENT METHYLTRANSFERASES SUPERFAMILY PROTEIN"/>
    <property type="match status" value="1"/>
</dbReference>
<evidence type="ECO:0000256" key="2">
    <source>
        <dbReference type="ARBA" id="ARBA00022552"/>
    </source>
</evidence>
<dbReference type="InterPro" id="IPR029063">
    <property type="entry name" value="SAM-dependent_MTases_sf"/>
</dbReference>
<dbReference type="EMBL" id="CP146606">
    <property type="protein sequence ID" value="WYK19751.1"/>
    <property type="molecule type" value="Genomic_DNA"/>
</dbReference>
<reference evidence="7 8" key="1">
    <citation type="submission" date="2024-02" db="EMBL/GenBank/DDBJ databases">
        <title>Roseovarius strain W115 nov., isolated from a marine algae.</title>
        <authorList>
            <person name="Lee M.W."/>
            <person name="Lee J.K."/>
            <person name="Kim J.M."/>
            <person name="Choi D.G."/>
            <person name="Baek J.H."/>
            <person name="Bayburt H."/>
            <person name="Jung J.J."/>
            <person name="Han D.M."/>
            <person name="Jeon C.O."/>
        </authorList>
    </citation>
    <scope>NUCLEOTIDE SEQUENCE [LARGE SCALE GENOMIC DNA]</scope>
    <source>
        <strain evidence="7 8">W115</strain>
    </source>
</reference>
<organism evidence="7 8">
    <name type="scientific">Roseovarius rhodophyticola</name>
    <dbReference type="NCBI Taxonomy" id="3080827"/>
    <lineage>
        <taxon>Bacteria</taxon>
        <taxon>Pseudomonadati</taxon>
        <taxon>Pseudomonadota</taxon>
        <taxon>Alphaproteobacteria</taxon>
        <taxon>Rhodobacterales</taxon>
        <taxon>Roseobacteraceae</taxon>
        <taxon>Roseovarius</taxon>
    </lineage>
</organism>
<keyword evidence="4 6" id="KW-0808">Transferase</keyword>
<comment type="caution">
    <text evidence="6">Lacks conserved residue(s) required for the propagation of feature annotation.</text>
</comment>
<dbReference type="RefSeq" id="WP_317056452.1">
    <property type="nucleotide sequence ID" value="NZ_CP146606.1"/>
</dbReference>
<keyword evidence="8" id="KW-1185">Reference proteome</keyword>
<dbReference type="GO" id="GO:0032259">
    <property type="term" value="P:methylation"/>
    <property type="evidence" value="ECO:0007669"/>
    <property type="project" value="UniProtKB-KW"/>
</dbReference>
<proteinExistence type="inferred from homology"/>
<keyword evidence="2 6" id="KW-0698">rRNA processing</keyword>
<dbReference type="GO" id="GO:0008168">
    <property type="term" value="F:methyltransferase activity"/>
    <property type="evidence" value="ECO:0007669"/>
    <property type="project" value="UniProtKB-KW"/>
</dbReference>
<keyword evidence="3 6" id="KW-0489">Methyltransferase</keyword>
<accession>A0ABZ2TJK9</accession>
<evidence type="ECO:0000256" key="5">
    <source>
        <dbReference type="ARBA" id="ARBA00022691"/>
    </source>
</evidence>
<evidence type="ECO:0000256" key="4">
    <source>
        <dbReference type="ARBA" id="ARBA00022679"/>
    </source>
</evidence>
<comment type="similarity">
    <text evidence="6">Belongs to the methyltransferase superfamily. RNA methyltransferase RsmG family.</text>
</comment>
<dbReference type="Gene3D" id="3.40.50.150">
    <property type="entry name" value="Vaccinia Virus protein VP39"/>
    <property type="match status" value="1"/>
</dbReference>
<dbReference type="HAMAP" id="MF_00074">
    <property type="entry name" value="16SrRNA_methyltr_G"/>
    <property type="match status" value="1"/>
</dbReference>
<dbReference type="EC" id="2.1.1.170" evidence="6"/>
<evidence type="ECO:0000313" key="8">
    <source>
        <dbReference type="Proteomes" id="UP001281305"/>
    </source>
</evidence>
<keyword evidence="5 6" id="KW-0949">S-adenosyl-L-methionine</keyword>
<evidence type="ECO:0000313" key="7">
    <source>
        <dbReference type="EMBL" id="WYK19751.1"/>
    </source>
</evidence>
<dbReference type="PANTHER" id="PTHR31760:SF0">
    <property type="entry name" value="S-ADENOSYL-L-METHIONINE-DEPENDENT METHYLTRANSFERASES SUPERFAMILY PROTEIN"/>
    <property type="match status" value="1"/>
</dbReference>
<evidence type="ECO:0000256" key="3">
    <source>
        <dbReference type="ARBA" id="ARBA00022603"/>
    </source>
</evidence>
<protein>
    <recommendedName>
        <fullName evidence="6">Ribosomal RNA small subunit methyltransferase G</fullName>
        <ecNumber evidence="6">2.1.1.170</ecNumber>
    </recommendedName>
    <alternativeName>
        <fullName evidence="6">16S rRNA 7-methylguanosine methyltransferase</fullName>
        <shortName evidence="6">16S rRNA m7G methyltransferase</shortName>
    </alternativeName>
</protein>
<gene>
    <name evidence="6 7" type="primary">rsmG</name>
    <name evidence="7" type="ORF">RZS32_007830</name>
</gene>
<dbReference type="NCBIfam" id="TIGR00138">
    <property type="entry name" value="rsmG_gidB"/>
    <property type="match status" value="1"/>
</dbReference>
<dbReference type="PIRSF" id="PIRSF003078">
    <property type="entry name" value="GidB"/>
    <property type="match status" value="1"/>
</dbReference>
<evidence type="ECO:0000256" key="6">
    <source>
        <dbReference type="HAMAP-Rule" id="MF_00074"/>
    </source>
</evidence>
<comment type="function">
    <text evidence="6">Specifically methylates the N7 position of guanine in position 527 of 16S rRNA.</text>
</comment>
<feature type="binding site" evidence="6">
    <location>
        <position position="73"/>
    </location>
    <ligand>
        <name>S-adenosyl-L-methionine</name>
        <dbReference type="ChEBI" id="CHEBI:59789"/>
    </ligand>
</feature>
<dbReference type="Proteomes" id="UP001281305">
    <property type="component" value="Chromosome"/>
</dbReference>
<sequence>MTLGGFLDVSRETMERLERYSELLVKWNPRINLVSKSTIDDLWTRHILDSAQIFEIPKGGIRRWVDLGSGGGFPGLVVAVLVRELEQQFEIMLVESDARKCAFLSSVARELDLKVQIKNDRIENLNSLDADIVSARALADLSSLLDLSERHLAQGATLLLMKGKKWRSELETAQSKWNFDCQIVKSKTSEGSVILCVSGVCRV</sequence>
<dbReference type="SUPFAM" id="SSF53335">
    <property type="entry name" value="S-adenosyl-L-methionine-dependent methyltransferases"/>
    <property type="match status" value="1"/>
</dbReference>